<dbReference type="EMBL" id="BAAAMQ010000005">
    <property type="protein sequence ID" value="GAA2097702.1"/>
    <property type="molecule type" value="Genomic_DNA"/>
</dbReference>
<protein>
    <submittedName>
        <fullName evidence="1">Uncharacterized protein</fullName>
    </submittedName>
</protein>
<accession>A0ABP5IFX6</accession>
<comment type="caution">
    <text evidence="1">The sequence shown here is derived from an EMBL/GenBank/DDBJ whole genome shotgun (WGS) entry which is preliminary data.</text>
</comment>
<gene>
    <name evidence="1" type="ORF">GCM10009726_06360</name>
</gene>
<reference evidence="2" key="1">
    <citation type="journal article" date="2019" name="Int. J. Syst. Evol. Microbiol.">
        <title>The Global Catalogue of Microorganisms (GCM) 10K type strain sequencing project: providing services to taxonomists for standard genome sequencing and annotation.</title>
        <authorList>
            <consortium name="The Broad Institute Genomics Platform"/>
            <consortium name="The Broad Institute Genome Sequencing Center for Infectious Disease"/>
            <person name="Wu L."/>
            <person name="Ma J."/>
        </authorList>
    </citation>
    <scope>NUCLEOTIDE SEQUENCE [LARGE SCALE GENOMIC DNA]</scope>
    <source>
        <strain evidence="2">JCM 13813</strain>
    </source>
</reference>
<proteinExistence type="predicted"/>
<name>A0ABP5IFX6_9ACTN</name>
<keyword evidence="2" id="KW-1185">Reference proteome</keyword>
<evidence type="ECO:0000313" key="1">
    <source>
        <dbReference type="EMBL" id="GAA2097702.1"/>
    </source>
</evidence>
<evidence type="ECO:0000313" key="2">
    <source>
        <dbReference type="Proteomes" id="UP001501161"/>
    </source>
</evidence>
<sequence length="123" mass="14308">MSRRRSTPRHRPDHIRFDMECDGTVTRPHTVSRIAKITIREWPDATNTDGGAVRVEYVRIDMDPEDNDYTMPLRSGAGEAHMTRRFVCAKCRADKPVRDLEIVRLGRRLEALGVRRVRLRELP</sequence>
<organism evidence="1 2">
    <name type="scientific">Nocardioides furvisabuli</name>
    <dbReference type="NCBI Taxonomy" id="375542"/>
    <lineage>
        <taxon>Bacteria</taxon>
        <taxon>Bacillati</taxon>
        <taxon>Actinomycetota</taxon>
        <taxon>Actinomycetes</taxon>
        <taxon>Propionibacteriales</taxon>
        <taxon>Nocardioidaceae</taxon>
        <taxon>Nocardioides</taxon>
    </lineage>
</organism>
<dbReference type="Proteomes" id="UP001501161">
    <property type="component" value="Unassembled WGS sequence"/>
</dbReference>
<dbReference type="RefSeq" id="WP_231250037.1">
    <property type="nucleotide sequence ID" value="NZ_BAAAMQ010000005.1"/>
</dbReference>